<evidence type="ECO:0000313" key="2">
    <source>
        <dbReference type="EMBL" id="KFD71622.1"/>
    </source>
</evidence>
<accession>A0A085NQ76</accession>
<dbReference type="EMBL" id="KL367481">
    <property type="protein sequence ID" value="KFD71622.1"/>
    <property type="molecule type" value="Genomic_DNA"/>
</dbReference>
<reference evidence="2 3" key="1">
    <citation type="journal article" date="2014" name="Nat. Genet.">
        <title>Genome and transcriptome of the porcine whipworm Trichuris suis.</title>
        <authorList>
            <person name="Jex A.R."/>
            <person name="Nejsum P."/>
            <person name="Schwarz E.M."/>
            <person name="Hu L."/>
            <person name="Young N.D."/>
            <person name="Hall R.S."/>
            <person name="Korhonen P.K."/>
            <person name="Liao S."/>
            <person name="Thamsborg S."/>
            <person name="Xia J."/>
            <person name="Xu P."/>
            <person name="Wang S."/>
            <person name="Scheerlinck J.P."/>
            <person name="Hofmann A."/>
            <person name="Sternberg P.W."/>
            <person name="Wang J."/>
            <person name="Gasser R.B."/>
        </authorList>
    </citation>
    <scope>NUCLEOTIDE SEQUENCE [LARGE SCALE GENOMIC DNA]</scope>
    <source>
        <strain evidence="2">DCEP-RM93F</strain>
        <strain evidence="1">DCEP-RM93M</strain>
    </source>
</reference>
<dbReference type="AlphaFoldDB" id="A0A085NQ76"/>
<dbReference type="Proteomes" id="UP000030764">
    <property type="component" value="Unassembled WGS sequence"/>
</dbReference>
<sequence>MDDEIYACLKWGTVPRADSTLGREFTSAMVEAKFVNWQQRTTMILARRPGRLILIPCFT</sequence>
<dbReference type="Proteomes" id="UP000030758">
    <property type="component" value="Unassembled WGS sequence"/>
</dbReference>
<organism evidence="2">
    <name type="scientific">Trichuris suis</name>
    <name type="common">pig whipworm</name>
    <dbReference type="NCBI Taxonomy" id="68888"/>
    <lineage>
        <taxon>Eukaryota</taxon>
        <taxon>Metazoa</taxon>
        <taxon>Ecdysozoa</taxon>
        <taxon>Nematoda</taxon>
        <taxon>Enoplea</taxon>
        <taxon>Dorylaimia</taxon>
        <taxon>Trichinellida</taxon>
        <taxon>Trichuridae</taxon>
        <taxon>Trichuris</taxon>
    </lineage>
</organism>
<proteinExistence type="predicted"/>
<keyword evidence="3" id="KW-1185">Reference proteome</keyword>
<evidence type="ECO:0000313" key="1">
    <source>
        <dbReference type="EMBL" id="KFD53829.1"/>
    </source>
</evidence>
<protein>
    <submittedName>
        <fullName evidence="2">Uncharacterized protein</fullName>
    </submittedName>
</protein>
<evidence type="ECO:0000313" key="3">
    <source>
        <dbReference type="Proteomes" id="UP000030764"/>
    </source>
</evidence>
<gene>
    <name evidence="1" type="ORF">M513_05335</name>
    <name evidence="2" type="ORF">M514_05335</name>
</gene>
<dbReference type="EMBL" id="KL363213">
    <property type="protein sequence ID" value="KFD53829.1"/>
    <property type="molecule type" value="Genomic_DNA"/>
</dbReference>
<name>A0A085NQ76_9BILA</name>